<evidence type="ECO:0000313" key="2">
    <source>
        <dbReference type="EMBL" id="MPN43619.1"/>
    </source>
</evidence>
<evidence type="ECO:0000259" key="1">
    <source>
        <dbReference type="Pfam" id="PF13291"/>
    </source>
</evidence>
<sequence length="53" mass="5802">MDVHITGVNAKSAKDQIINITMTLSISNTNQMEKVLRSLRSVPGVADVYRAIT</sequence>
<dbReference type="EMBL" id="VSSQ01102127">
    <property type="protein sequence ID" value="MPN43619.1"/>
    <property type="molecule type" value="Genomic_DNA"/>
</dbReference>
<dbReference type="SUPFAM" id="SSF55021">
    <property type="entry name" value="ACT-like"/>
    <property type="match status" value="1"/>
</dbReference>
<protein>
    <recommendedName>
        <fullName evidence="1">ACT domain-containing protein</fullName>
    </recommendedName>
</protein>
<feature type="domain" description="ACT" evidence="1">
    <location>
        <begin position="2"/>
        <end position="50"/>
    </location>
</feature>
<comment type="caution">
    <text evidence="2">The sequence shown here is derived from an EMBL/GenBank/DDBJ whole genome shotgun (WGS) entry which is preliminary data.</text>
</comment>
<organism evidence="2">
    <name type="scientific">bioreactor metagenome</name>
    <dbReference type="NCBI Taxonomy" id="1076179"/>
    <lineage>
        <taxon>unclassified sequences</taxon>
        <taxon>metagenomes</taxon>
        <taxon>ecological metagenomes</taxon>
    </lineage>
</organism>
<accession>A0A645HZK1</accession>
<dbReference type="InterPro" id="IPR002912">
    <property type="entry name" value="ACT_dom"/>
</dbReference>
<dbReference type="Gene3D" id="3.30.70.260">
    <property type="match status" value="1"/>
</dbReference>
<dbReference type="Pfam" id="PF13291">
    <property type="entry name" value="ACT_4"/>
    <property type="match status" value="1"/>
</dbReference>
<reference evidence="2" key="1">
    <citation type="submission" date="2019-08" db="EMBL/GenBank/DDBJ databases">
        <authorList>
            <person name="Kucharzyk K."/>
            <person name="Murdoch R.W."/>
            <person name="Higgins S."/>
            <person name="Loffler F."/>
        </authorList>
    </citation>
    <scope>NUCLEOTIDE SEQUENCE</scope>
</reference>
<name>A0A645HZK1_9ZZZZ</name>
<gene>
    <name evidence="2" type="ORF">SDC9_191179</name>
</gene>
<dbReference type="AlphaFoldDB" id="A0A645HZK1"/>
<dbReference type="InterPro" id="IPR045865">
    <property type="entry name" value="ACT-like_dom_sf"/>
</dbReference>
<proteinExistence type="predicted"/>